<feature type="region of interest" description="Disordered" evidence="8">
    <location>
        <begin position="1"/>
        <end position="30"/>
    </location>
</feature>
<dbReference type="InterPro" id="IPR000209">
    <property type="entry name" value="Peptidase_S8/S53_dom"/>
</dbReference>
<dbReference type="AlphaFoldDB" id="A0A4R0H7Q5"/>
<evidence type="ECO:0000256" key="7">
    <source>
        <dbReference type="RuleBase" id="RU003355"/>
    </source>
</evidence>
<dbReference type="EMBL" id="SJJZ01000003">
    <property type="protein sequence ID" value="TCC06451.1"/>
    <property type="molecule type" value="Genomic_DNA"/>
</dbReference>
<dbReference type="GO" id="GO:0006508">
    <property type="term" value="P:proteolysis"/>
    <property type="evidence" value="ECO:0007669"/>
    <property type="project" value="UniProtKB-KW"/>
</dbReference>
<evidence type="ECO:0000256" key="5">
    <source>
        <dbReference type="PIRSR" id="PIRSR615500-1"/>
    </source>
</evidence>
<evidence type="ECO:0000256" key="6">
    <source>
        <dbReference type="PROSITE-ProRule" id="PRU01240"/>
    </source>
</evidence>
<keyword evidence="2 6" id="KW-0645">Protease</keyword>
<dbReference type="InterPro" id="IPR022398">
    <property type="entry name" value="Peptidase_S8_His-AS"/>
</dbReference>
<dbReference type="InterPro" id="IPR015500">
    <property type="entry name" value="Peptidase_S8_subtilisin-rel"/>
</dbReference>
<feature type="region of interest" description="Disordered" evidence="8">
    <location>
        <begin position="812"/>
        <end position="842"/>
    </location>
</feature>
<organism evidence="10 11">
    <name type="scientific">Kribbella soli</name>
    <dbReference type="NCBI Taxonomy" id="1124743"/>
    <lineage>
        <taxon>Bacteria</taxon>
        <taxon>Bacillati</taxon>
        <taxon>Actinomycetota</taxon>
        <taxon>Actinomycetes</taxon>
        <taxon>Propionibacteriales</taxon>
        <taxon>Kribbellaceae</taxon>
        <taxon>Kribbella</taxon>
    </lineage>
</organism>
<accession>A0A4R0H7Q5</accession>
<dbReference type="InterPro" id="IPR023827">
    <property type="entry name" value="Peptidase_S8_Asp-AS"/>
</dbReference>
<dbReference type="PROSITE" id="PS51892">
    <property type="entry name" value="SUBTILASE"/>
    <property type="match status" value="1"/>
</dbReference>
<dbReference type="PROSITE" id="PS00137">
    <property type="entry name" value="SUBTILASE_HIS"/>
    <property type="match status" value="1"/>
</dbReference>
<feature type="active site" description="Charge relay system" evidence="5 6">
    <location>
        <position position="401"/>
    </location>
</feature>
<comment type="caution">
    <text evidence="10">The sequence shown here is derived from an EMBL/GenBank/DDBJ whole genome shotgun (WGS) entry which is preliminary data.</text>
</comment>
<feature type="domain" description="Peptidase S8/S53" evidence="9">
    <location>
        <begin position="190"/>
        <end position="448"/>
    </location>
</feature>
<dbReference type="InterPro" id="IPR023828">
    <property type="entry name" value="Peptidase_S8_Ser-AS"/>
</dbReference>
<keyword evidence="4 6" id="KW-0720">Serine protease</keyword>
<evidence type="ECO:0000259" key="9">
    <source>
        <dbReference type="Pfam" id="PF00082"/>
    </source>
</evidence>
<name>A0A4R0H7Q5_9ACTN</name>
<gene>
    <name evidence="10" type="ORF">E0H45_29415</name>
</gene>
<evidence type="ECO:0000256" key="2">
    <source>
        <dbReference type="ARBA" id="ARBA00022670"/>
    </source>
</evidence>
<evidence type="ECO:0000313" key="10">
    <source>
        <dbReference type="EMBL" id="TCC06451.1"/>
    </source>
</evidence>
<dbReference type="PROSITE" id="PS00136">
    <property type="entry name" value="SUBTILASE_ASP"/>
    <property type="match status" value="1"/>
</dbReference>
<dbReference type="Gene3D" id="3.40.50.200">
    <property type="entry name" value="Peptidase S8/S53 domain"/>
    <property type="match status" value="1"/>
</dbReference>
<protein>
    <submittedName>
        <fullName evidence="10">Peptidase S8/S53 subtilisin kexin sedolisin</fullName>
    </submittedName>
</protein>
<dbReference type="Proteomes" id="UP000292346">
    <property type="component" value="Unassembled WGS sequence"/>
</dbReference>
<keyword evidence="3 6" id="KW-0378">Hydrolase</keyword>
<dbReference type="Pfam" id="PF00082">
    <property type="entry name" value="Peptidase_S8"/>
    <property type="match status" value="1"/>
</dbReference>
<proteinExistence type="inferred from homology"/>
<sequence>MAVGSGAAVLPATGQAAATQNKATQNKATRGKDRVVTLITGDRVVLRGGDRDQVSIERAAGREQVTFESRRTGTQWTVIPSDVREAVRTGQLDKRLFDLDLLFRDGYDDAARGDIPLIVSGRPRATRQATTVRELNSATALVVPKHAAAGFLQGQGQQTKIWLDRKLRMSLDHSVPQIGAPAAWKAGYTGKGVKVAVLDSGIDSTHPDLAGQVLATKNFTPSPAADVAGHGTHVASTIAGKGVNGYRGVAPDAKLLDGKVCDDTGDCSESAVLAGIEWAVSQHAPVVNLSLGSPGGDEIDPIEEAVDRLTRTTGTLFVVAAGNRGGPESVESPGTAAAALTVGAVDSKESLADFSGQGPAPAGAVKPDITAPGVGIVAARAAGAVLGEPVGERYSRMSGTSMATPHVSGAAALLVQQHATWKASELKSALMSAAKPNPSLAPYEQGAGRVDLTRAVTQSVVATTGSISFGTALWPHADDKPVSKPLTYRNLGTTPITLELTADLSIGGKPAPAGALRLSANTLTVPAGGEASVQVVSDTTHAGADGVYSGRITATGAAQQVVVPLVIDKEIESYDVALRVLGPDGAPAPAARAYVSFWNVGSGSTVDATGRSTARVPRGSHILEATIFGAKGQLYRMVEPGFDVHSATGVTIDARRAKPVSVSVPRADASGFVGFVGYHYKSPGGQELLTWQLRPEIKDLYVGRIGHRTIAPKDFTAFMVSFLGKVNAEDGSLDGSPYVYGLVDTRSGHFFDGLRRRVVSDRQLAEVVAQYNGPAGTEAFWGLAASRFKVMPIGAGIKLPTQVRQYLEPRSDWQAGLDGQTRPPRQYKPGTTTHETWTYEPE</sequence>
<dbReference type="GO" id="GO:0004252">
    <property type="term" value="F:serine-type endopeptidase activity"/>
    <property type="evidence" value="ECO:0007669"/>
    <property type="project" value="UniProtKB-UniRule"/>
</dbReference>
<feature type="active site" description="Charge relay system" evidence="5 6">
    <location>
        <position position="199"/>
    </location>
</feature>
<dbReference type="InterPro" id="IPR050131">
    <property type="entry name" value="Peptidase_S8_subtilisin-like"/>
</dbReference>
<dbReference type="SUPFAM" id="SSF52743">
    <property type="entry name" value="Subtilisin-like"/>
    <property type="match status" value="1"/>
</dbReference>
<dbReference type="PANTHER" id="PTHR43806:SF11">
    <property type="entry name" value="CEREVISIN-RELATED"/>
    <property type="match status" value="1"/>
</dbReference>
<evidence type="ECO:0000256" key="8">
    <source>
        <dbReference type="SAM" id="MobiDB-lite"/>
    </source>
</evidence>
<dbReference type="PROSITE" id="PS00138">
    <property type="entry name" value="SUBTILASE_SER"/>
    <property type="match status" value="1"/>
</dbReference>
<keyword evidence="11" id="KW-1185">Reference proteome</keyword>
<evidence type="ECO:0000256" key="1">
    <source>
        <dbReference type="ARBA" id="ARBA00011073"/>
    </source>
</evidence>
<dbReference type="PANTHER" id="PTHR43806">
    <property type="entry name" value="PEPTIDASE S8"/>
    <property type="match status" value="1"/>
</dbReference>
<evidence type="ECO:0000256" key="4">
    <source>
        <dbReference type="ARBA" id="ARBA00022825"/>
    </source>
</evidence>
<dbReference type="OrthoDB" id="5167143at2"/>
<comment type="similarity">
    <text evidence="1 6 7">Belongs to the peptidase S8 family.</text>
</comment>
<reference evidence="10 11" key="1">
    <citation type="submission" date="2019-02" db="EMBL/GenBank/DDBJ databases">
        <title>Kribbella capetownensis sp. nov. and Kribbella speibonae sp. nov., isolated from soil.</title>
        <authorList>
            <person name="Curtis S.M."/>
            <person name="Norton I."/>
            <person name="Everest G.J."/>
            <person name="Meyers P.R."/>
        </authorList>
    </citation>
    <scope>NUCLEOTIDE SEQUENCE [LARGE SCALE GENOMIC DNA]</scope>
    <source>
        <strain evidence="10 11">KCTC 29219</strain>
    </source>
</reference>
<evidence type="ECO:0000313" key="11">
    <source>
        <dbReference type="Proteomes" id="UP000292346"/>
    </source>
</evidence>
<dbReference type="InterPro" id="IPR036852">
    <property type="entry name" value="Peptidase_S8/S53_dom_sf"/>
</dbReference>
<evidence type="ECO:0000256" key="3">
    <source>
        <dbReference type="ARBA" id="ARBA00022801"/>
    </source>
</evidence>
<feature type="active site" description="Charge relay system" evidence="5 6">
    <location>
        <position position="230"/>
    </location>
</feature>
<dbReference type="PRINTS" id="PR00723">
    <property type="entry name" value="SUBTILISIN"/>
</dbReference>
<feature type="compositionally biased region" description="Low complexity" evidence="8">
    <location>
        <begin position="12"/>
        <end position="28"/>
    </location>
</feature>
<dbReference type="CDD" id="cd07487">
    <property type="entry name" value="Peptidases_S8_1"/>
    <property type="match status" value="1"/>
</dbReference>